<protein>
    <submittedName>
        <fullName evidence="1">Uncharacterized protein</fullName>
    </submittedName>
</protein>
<dbReference type="RefSeq" id="WP_193685643.1">
    <property type="nucleotide sequence ID" value="NZ_CP062941.1"/>
</dbReference>
<dbReference type="Proteomes" id="UP000593875">
    <property type="component" value="Chromosome"/>
</dbReference>
<proteinExistence type="predicted"/>
<keyword evidence="2" id="KW-1185">Reference proteome</keyword>
<organism evidence="1 2">
    <name type="scientific">Massilia litorea</name>
    <dbReference type="NCBI Taxonomy" id="2769491"/>
    <lineage>
        <taxon>Bacteria</taxon>
        <taxon>Pseudomonadati</taxon>
        <taxon>Pseudomonadota</taxon>
        <taxon>Betaproteobacteria</taxon>
        <taxon>Burkholderiales</taxon>
        <taxon>Oxalobacteraceae</taxon>
        <taxon>Telluria group</taxon>
        <taxon>Massilia</taxon>
    </lineage>
</organism>
<dbReference type="AlphaFoldDB" id="A0A7L9U0X2"/>
<dbReference type="EMBL" id="CP062941">
    <property type="protein sequence ID" value="QOL48600.1"/>
    <property type="molecule type" value="Genomic_DNA"/>
</dbReference>
<name>A0A7L9U0X2_9BURK</name>
<evidence type="ECO:0000313" key="1">
    <source>
        <dbReference type="EMBL" id="QOL48600.1"/>
    </source>
</evidence>
<dbReference type="KEGG" id="mlir:LPB04_16740"/>
<accession>A0A7L9U0X2</accession>
<evidence type="ECO:0000313" key="2">
    <source>
        <dbReference type="Proteomes" id="UP000593875"/>
    </source>
</evidence>
<reference evidence="1 2" key="1">
    <citation type="submission" date="2020-10" db="EMBL/GenBank/DDBJ databases">
        <title>Genome sequencing of Massilia sp. LPB0304.</title>
        <authorList>
            <person name="Kim J."/>
        </authorList>
    </citation>
    <scope>NUCLEOTIDE SEQUENCE [LARGE SCALE GENOMIC DNA]</scope>
    <source>
        <strain evidence="1 2">LPB0304</strain>
    </source>
</reference>
<gene>
    <name evidence="1" type="ORF">LPB04_16740</name>
</gene>
<sequence length="46" mass="4757">MITDHVLANTKAAQAASGPARRAILVSLSPFRPAAARSTPRGAPMQ</sequence>